<dbReference type="GO" id="GO:0000155">
    <property type="term" value="F:phosphorelay sensor kinase activity"/>
    <property type="evidence" value="ECO:0007669"/>
    <property type="project" value="InterPro"/>
</dbReference>
<feature type="domain" description="Response regulatory" evidence="15">
    <location>
        <begin position="764"/>
        <end position="881"/>
    </location>
</feature>
<keyword evidence="4" id="KW-0597">Phosphoprotein</keyword>
<evidence type="ECO:0000256" key="4">
    <source>
        <dbReference type="ARBA" id="ARBA00022553"/>
    </source>
</evidence>
<evidence type="ECO:0000256" key="7">
    <source>
        <dbReference type="ARBA" id="ARBA00022741"/>
    </source>
</evidence>
<reference evidence="17" key="1">
    <citation type="submission" date="2016-10" db="EMBL/GenBank/DDBJ databases">
        <title>Sequence of Gallionella enrichment culture.</title>
        <authorList>
            <person name="Poehlein A."/>
            <person name="Muehling M."/>
            <person name="Daniel R."/>
        </authorList>
    </citation>
    <scope>NUCLEOTIDE SEQUENCE</scope>
</reference>
<dbReference type="Gene3D" id="1.10.287.130">
    <property type="match status" value="1"/>
</dbReference>
<feature type="domain" description="Histidine kinase" evidence="14">
    <location>
        <begin position="377"/>
        <end position="598"/>
    </location>
</feature>
<dbReference type="SUPFAM" id="SSF52172">
    <property type="entry name" value="CheY-like"/>
    <property type="match status" value="2"/>
</dbReference>
<dbReference type="SMART" id="SM00387">
    <property type="entry name" value="HATPase_c"/>
    <property type="match status" value="1"/>
</dbReference>
<dbReference type="CDD" id="cd17546">
    <property type="entry name" value="REC_hyHK_CKI1_RcsC-like"/>
    <property type="match status" value="1"/>
</dbReference>
<protein>
    <recommendedName>
        <fullName evidence="3">histidine kinase</fullName>
        <ecNumber evidence="3">2.7.13.3</ecNumber>
    </recommendedName>
</protein>
<dbReference type="InterPro" id="IPR004358">
    <property type="entry name" value="Sig_transdc_His_kin-like_C"/>
</dbReference>
<dbReference type="InterPro" id="IPR042240">
    <property type="entry name" value="CHASE_sf"/>
</dbReference>
<dbReference type="Pfam" id="PF03924">
    <property type="entry name" value="CHASE"/>
    <property type="match status" value="1"/>
</dbReference>
<evidence type="ECO:0000256" key="6">
    <source>
        <dbReference type="ARBA" id="ARBA00022692"/>
    </source>
</evidence>
<proteinExistence type="predicted"/>
<dbReference type="InterPro" id="IPR003594">
    <property type="entry name" value="HATPase_dom"/>
</dbReference>
<evidence type="ECO:0000256" key="12">
    <source>
        <dbReference type="ARBA" id="ARBA00023136"/>
    </source>
</evidence>
<keyword evidence="5 17" id="KW-0808">Transferase</keyword>
<dbReference type="InterPro" id="IPR011006">
    <property type="entry name" value="CheY-like_superfamily"/>
</dbReference>
<evidence type="ECO:0000313" key="17">
    <source>
        <dbReference type="EMBL" id="OIR00846.1"/>
    </source>
</evidence>
<dbReference type="Gene3D" id="3.30.565.10">
    <property type="entry name" value="Histidine kinase-like ATPase, C-terminal domain"/>
    <property type="match status" value="1"/>
</dbReference>
<comment type="subcellular location">
    <subcellularLocation>
        <location evidence="2">Membrane</location>
    </subcellularLocation>
</comment>
<dbReference type="CDD" id="cd16922">
    <property type="entry name" value="HATPase_EvgS-ArcB-TorS-like"/>
    <property type="match status" value="1"/>
</dbReference>
<dbReference type="InterPro" id="IPR036097">
    <property type="entry name" value="HisK_dim/P_sf"/>
</dbReference>
<evidence type="ECO:0000256" key="5">
    <source>
        <dbReference type="ARBA" id="ARBA00022679"/>
    </source>
</evidence>
<evidence type="ECO:0000256" key="1">
    <source>
        <dbReference type="ARBA" id="ARBA00000085"/>
    </source>
</evidence>
<keyword evidence="6 13" id="KW-0812">Transmembrane</keyword>
<evidence type="ECO:0000259" key="14">
    <source>
        <dbReference type="PROSITE" id="PS50109"/>
    </source>
</evidence>
<dbReference type="Pfam" id="PF00512">
    <property type="entry name" value="HisKA"/>
    <property type="match status" value="1"/>
</dbReference>
<keyword evidence="11" id="KW-0902">Two-component regulatory system</keyword>
<feature type="domain" description="CHASE" evidence="16">
    <location>
        <begin position="88"/>
        <end position="317"/>
    </location>
</feature>
<dbReference type="GO" id="GO:0016020">
    <property type="term" value="C:membrane"/>
    <property type="evidence" value="ECO:0007669"/>
    <property type="project" value="UniProtKB-SubCell"/>
</dbReference>
<evidence type="ECO:0000259" key="16">
    <source>
        <dbReference type="PROSITE" id="PS50839"/>
    </source>
</evidence>
<comment type="catalytic activity">
    <reaction evidence="1">
        <text>ATP + protein L-histidine = ADP + protein N-phospho-L-histidine.</text>
        <dbReference type="EC" id="2.7.13.3"/>
    </reaction>
</comment>
<keyword evidence="9" id="KW-0067">ATP-binding</keyword>
<dbReference type="PROSITE" id="PS50109">
    <property type="entry name" value="HIS_KIN"/>
    <property type="match status" value="1"/>
</dbReference>
<organism evidence="17">
    <name type="scientific">mine drainage metagenome</name>
    <dbReference type="NCBI Taxonomy" id="410659"/>
    <lineage>
        <taxon>unclassified sequences</taxon>
        <taxon>metagenomes</taxon>
        <taxon>ecological metagenomes</taxon>
    </lineage>
</organism>
<dbReference type="EMBL" id="MLJW01000091">
    <property type="protein sequence ID" value="OIR00846.1"/>
    <property type="molecule type" value="Genomic_DNA"/>
</dbReference>
<evidence type="ECO:0000256" key="8">
    <source>
        <dbReference type="ARBA" id="ARBA00022777"/>
    </source>
</evidence>
<keyword evidence="12 13" id="KW-0472">Membrane</keyword>
<evidence type="ECO:0000256" key="13">
    <source>
        <dbReference type="SAM" id="Phobius"/>
    </source>
</evidence>
<dbReference type="AlphaFoldDB" id="A0A1J5SLA8"/>
<dbReference type="Gene3D" id="3.40.50.2300">
    <property type="match status" value="2"/>
</dbReference>
<evidence type="ECO:0000256" key="11">
    <source>
        <dbReference type="ARBA" id="ARBA00023012"/>
    </source>
</evidence>
<dbReference type="PROSITE" id="PS50839">
    <property type="entry name" value="CHASE"/>
    <property type="match status" value="1"/>
</dbReference>
<evidence type="ECO:0000256" key="9">
    <source>
        <dbReference type="ARBA" id="ARBA00022840"/>
    </source>
</evidence>
<dbReference type="Gene3D" id="3.30.450.350">
    <property type="entry name" value="CHASE domain"/>
    <property type="match status" value="1"/>
</dbReference>
<dbReference type="InterPro" id="IPR001789">
    <property type="entry name" value="Sig_transdc_resp-reg_receiver"/>
</dbReference>
<dbReference type="PRINTS" id="PR00344">
    <property type="entry name" value="BCTRLSENSOR"/>
</dbReference>
<dbReference type="GO" id="GO:0005524">
    <property type="term" value="F:ATP binding"/>
    <property type="evidence" value="ECO:0007669"/>
    <property type="project" value="UniProtKB-KW"/>
</dbReference>
<evidence type="ECO:0000256" key="10">
    <source>
        <dbReference type="ARBA" id="ARBA00022989"/>
    </source>
</evidence>
<dbReference type="InterPro" id="IPR005467">
    <property type="entry name" value="His_kinase_dom"/>
</dbReference>
<name>A0A1J5SLA8_9ZZZZ</name>
<gene>
    <name evidence="17" type="primary">barA_18</name>
    <name evidence="17" type="ORF">GALL_171840</name>
</gene>
<dbReference type="Pfam" id="PF02518">
    <property type="entry name" value="HATPase_c"/>
    <property type="match status" value="1"/>
</dbReference>
<dbReference type="Pfam" id="PF00072">
    <property type="entry name" value="Response_reg"/>
    <property type="match status" value="2"/>
</dbReference>
<dbReference type="PANTHER" id="PTHR45339:SF1">
    <property type="entry name" value="HYBRID SIGNAL TRANSDUCTION HISTIDINE KINASE J"/>
    <property type="match status" value="1"/>
</dbReference>
<dbReference type="SMART" id="SM00448">
    <property type="entry name" value="REC"/>
    <property type="match status" value="2"/>
</dbReference>
<dbReference type="SUPFAM" id="SSF55874">
    <property type="entry name" value="ATPase domain of HSP90 chaperone/DNA topoisomerase II/histidine kinase"/>
    <property type="match status" value="1"/>
</dbReference>
<dbReference type="PROSITE" id="PS50110">
    <property type="entry name" value="RESPONSE_REGULATORY"/>
    <property type="match status" value="2"/>
</dbReference>
<comment type="caution">
    <text evidence="17">The sequence shown here is derived from an EMBL/GenBank/DDBJ whole genome shotgun (WGS) entry which is preliminary data.</text>
</comment>
<dbReference type="SMART" id="SM01079">
    <property type="entry name" value="CHASE"/>
    <property type="match status" value="1"/>
</dbReference>
<accession>A0A1J5SLA8</accession>
<evidence type="ECO:0000259" key="15">
    <source>
        <dbReference type="PROSITE" id="PS50110"/>
    </source>
</evidence>
<dbReference type="InterPro" id="IPR003661">
    <property type="entry name" value="HisK_dim/P_dom"/>
</dbReference>
<keyword evidence="8 17" id="KW-0418">Kinase</keyword>
<feature type="transmembrane region" description="Helical" evidence="13">
    <location>
        <begin position="24"/>
        <end position="44"/>
    </location>
</feature>
<dbReference type="FunFam" id="1.10.287.130:FF:000002">
    <property type="entry name" value="Two-component osmosensing histidine kinase"/>
    <property type="match status" value="1"/>
</dbReference>
<dbReference type="SUPFAM" id="SSF47384">
    <property type="entry name" value="Homodimeric domain of signal transducing histidine kinase"/>
    <property type="match status" value="1"/>
</dbReference>
<feature type="domain" description="Response regulatory" evidence="15">
    <location>
        <begin position="616"/>
        <end position="737"/>
    </location>
</feature>
<evidence type="ECO:0000256" key="2">
    <source>
        <dbReference type="ARBA" id="ARBA00004370"/>
    </source>
</evidence>
<dbReference type="CDD" id="cd00082">
    <property type="entry name" value="HisKA"/>
    <property type="match status" value="1"/>
</dbReference>
<sequence length="890" mass="95981">MGPGEAGIKPWVQGMAALRGWRQGVLLVGLALLGGLVFTALFFFMRDMAVQKEQAIFERAAEERLDTVETNITLTIDNLVAVSAFFDASRTLQRGEFARLVDPILARNPAIQALEWIPRVSLAQRPAVEAAARRDGFAAFAFTEHGPAGMAITGARPVYYPVYYVEPYKGNEKALGFDLASNPTRRAALEGAAASGQLLATARVTLVQETGDQYGFLVFRPVYQNGAALATAAARRQALRGFTLGVFRLGDIVEKVGRQARLKPDRQLRLAIFDHGAAAGARLLYPKGAPFDSLADLPPTLRVAKTLMVAGRPWDVVAYRATPITLSGEVWLVPFLGALLAMVLVAYLRQNVVQRGLLAEKLAAEKAHRTKSQFLATMSHEIRTPMNGITGMVGLLLDTPLSDEQRRFATTIRVSAESLLTVINDILDISKLEAGRLDMEETPFDALTLVEGVVDILAPRAAEKDLALTYEVEAEARGHYLGDGGRLRQILLNLAGNAIKFTERGEVRLRVSARPEGDGRKRLFFSVKDSGVGIPDEAKPRLFTMFTQADASTARKFGGSGLGLAICKRLVEQMDGTIGFESTEGRGSSFYFSVPLRCLEAAGEIEDLSRALAGMSVLVVDDNAINREVFRHRLTAWGARVTEAPDAWSAIEVVRQGLDGHDPLHAVLCDHHMPRMSGLDLAMLLRADARANSIAFVLATSDTGGAALPAAAEGCRNLTLLKPVHERALLECLRGCRARPAPAAAAPAAETRPAAPPPPRHGLFILVAEDNAINQEVAVGLLERLGHRADVAGDGREAVRMVQAGHYDLVLMDMQMPEVDGLEATRQIRALPPPKGRLPIIAMTANALPGDRADCLAAGMDDYIAKPIGRQALAELLRCWEGGATGTPAP</sequence>
<dbReference type="InterPro" id="IPR036890">
    <property type="entry name" value="HATPase_C_sf"/>
</dbReference>
<dbReference type="SMART" id="SM00388">
    <property type="entry name" value="HisKA"/>
    <property type="match status" value="1"/>
</dbReference>
<dbReference type="EC" id="2.7.13.3" evidence="3"/>
<evidence type="ECO:0000256" key="3">
    <source>
        <dbReference type="ARBA" id="ARBA00012438"/>
    </source>
</evidence>
<dbReference type="CDD" id="cd00156">
    <property type="entry name" value="REC"/>
    <property type="match status" value="1"/>
</dbReference>
<dbReference type="InterPro" id="IPR006189">
    <property type="entry name" value="CHASE_dom"/>
</dbReference>
<dbReference type="PANTHER" id="PTHR45339">
    <property type="entry name" value="HYBRID SIGNAL TRANSDUCTION HISTIDINE KINASE J"/>
    <property type="match status" value="1"/>
</dbReference>
<feature type="transmembrane region" description="Helical" evidence="13">
    <location>
        <begin position="330"/>
        <end position="348"/>
    </location>
</feature>
<keyword evidence="10 13" id="KW-1133">Transmembrane helix</keyword>
<keyword evidence="7" id="KW-0547">Nucleotide-binding</keyword>
<dbReference type="FunFam" id="3.30.565.10:FF:000010">
    <property type="entry name" value="Sensor histidine kinase RcsC"/>
    <property type="match status" value="1"/>
</dbReference>